<feature type="transmembrane region" description="Helical" evidence="7">
    <location>
        <begin position="128"/>
        <end position="150"/>
    </location>
</feature>
<evidence type="ECO:0000256" key="5">
    <source>
        <dbReference type="ARBA" id="ARBA00023136"/>
    </source>
</evidence>
<dbReference type="Gene3D" id="1.20.140.150">
    <property type="match status" value="1"/>
</dbReference>
<feature type="transmembrane region" description="Helical" evidence="7">
    <location>
        <begin position="96"/>
        <end position="116"/>
    </location>
</feature>
<dbReference type="KEGG" id="tmu:101346843"/>
<proteinExistence type="inferred from homology"/>
<feature type="transmembrane region" description="Helical" evidence="7">
    <location>
        <begin position="58"/>
        <end position="84"/>
    </location>
</feature>
<keyword evidence="8" id="KW-1185">Reference proteome</keyword>
<keyword evidence="5 7" id="KW-0472">Membrane</keyword>
<feature type="transmembrane region" description="Helical" evidence="7">
    <location>
        <begin position="12"/>
        <end position="32"/>
    </location>
</feature>
<comment type="similarity">
    <text evidence="2">Belongs to the PMP-22/EMP/MP20 family.</text>
</comment>
<sequence>MGVKRSLQSGGTVLSFLANILMVLSTVTNYWTRYPDGHSGLWKECNSGVCSTIPCQTMLAMTAACIVLAVGSGIVSMAMGLRILCHQGDSLRGRTTSAICFLSGLLLLIAMTGYTVKDVWKSDVFFSWSYFSGWLALPFSILAGFCFLLADMIVQSTDAISGFPVCL</sequence>
<protein>
    <recommendedName>
        <fullName evidence="6">Claudin domain-containing protein 2</fullName>
    </recommendedName>
</protein>
<dbReference type="GeneID" id="101346843"/>
<keyword evidence="3 7" id="KW-0812">Transmembrane</keyword>
<dbReference type="GO" id="GO:0005886">
    <property type="term" value="C:plasma membrane"/>
    <property type="evidence" value="ECO:0007669"/>
    <property type="project" value="TreeGrafter"/>
</dbReference>
<dbReference type="FunCoup" id="A0A2Y9DVB3">
    <property type="interactions" value="302"/>
</dbReference>
<evidence type="ECO:0000256" key="3">
    <source>
        <dbReference type="ARBA" id="ARBA00022692"/>
    </source>
</evidence>
<dbReference type="PROSITE" id="PS01221">
    <property type="entry name" value="PMP22_1"/>
    <property type="match status" value="1"/>
</dbReference>
<dbReference type="RefSeq" id="XP_004381781.1">
    <property type="nucleotide sequence ID" value="XM_004381724.1"/>
</dbReference>
<dbReference type="OrthoDB" id="5967271at2759"/>
<name>A0A2Y9DVB3_TRIMA</name>
<evidence type="ECO:0000256" key="7">
    <source>
        <dbReference type="SAM" id="Phobius"/>
    </source>
</evidence>
<dbReference type="InterPro" id="IPR004031">
    <property type="entry name" value="PMP22/EMP/MP20/Claudin"/>
</dbReference>
<evidence type="ECO:0000256" key="4">
    <source>
        <dbReference type="ARBA" id="ARBA00022989"/>
    </source>
</evidence>
<gene>
    <name evidence="9" type="primary">CLDND2</name>
</gene>
<organism evidence="8 9">
    <name type="scientific">Trichechus manatus latirostris</name>
    <name type="common">Florida manatee</name>
    <dbReference type="NCBI Taxonomy" id="127582"/>
    <lineage>
        <taxon>Eukaryota</taxon>
        <taxon>Metazoa</taxon>
        <taxon>Chordata</taxon>
        <taxon>Craniata</taxon>
        <taxon>Vertebrata</taxon>
        <taxon>Euteleostomi</taxon>
        <taxon>Mammalia</taxon>
        <taxon>Eutheria</taxon>
        <taxon>Afrotheria</taxon>
        <taxon>Sirenia</taxon>
        <taxon>Trichechidae</taxon>
        <taxon>Trichechus</taxon>
    </lineage>
</organism>
<evidence type="ECO:0000256" key="2">
    <source>
        <dbReference type="ARBA" id="ARBA00006864"/>
    </source>
</evidence>
<dbReference type="Proteomes" id="UP000248480">
    <property type="component" value="Unplaced"/>
</dbReference>
<evidence type="ECO:0000256" key="1">
    <source>
        <dbReference type="ARBA" id="ARBA00004141"/>
    </source>
</evidence>
<keyword evidence="4 7" id="KW-1133">Transmembrane helix</keyword>
<dbReference type="InParanoid" id="A0A2Y9DVB3"/>
<dbReference type="AlphaFoldDB" id="A0A2Y9DVB3"/>
<dbReference type="CTD" id="125875"/>
<accession>A0A2Y9DVB3</accession>
<evidence type="ECO:0000313" key="8">
    <source>
        <dbReference type="Proteomes" id="UP000248480"/>
    </source>
</evidence>
<evidence type="ECO:0000313" key="9">
    <source>
        <dbReference type="RefSeq" id="XP_004381781.1"/>
    </source>
</evidence>
<comment type="subcellular location">
    <subcellularLocation>
        <location evidence="1">Membrane</location>
        <topology evidence="1">Multi-pass membrane protein</topology>
    </subcellularLocation>
</comment>
<dbReference type="InterPro" id="IPR050579">
    <property type="entry name" value="PMP-22/EMP/MP20-like"/>
</dbReference>
<dbReference type="InterPro" id="IPR004032">
    <property type="entry name" value="PMP22_EMP_MP20"/>
</dbReference>
<dbReference type="Pfam" id="PF00822">
    <property type="entry name" value="PMP22_Claudin"/>
    <property type="match status" value="1"/>
</dbReference>
<dbReference type="PANTHER" id="PTHR10671:SF30">
    <property type="entry name" value="CLAUDIN DOMAIN-CONTAINING PROTEIN 2"/>
    <property type="match status" value="1"/>
</dbReference>
<dbReference type="FunFam" id="1.20.140.150:FF:000032">
    <property type="entry name" value="Claudin domain containing 2"/>
    <property type="match status" value="1"/>
</dbReference>
<dbReference type="PANTHER" id="PTHR10671">
    <property type="entry name" value="EPITHELIAL MEMBRANE PROTEIN-RELATED"/>
    <property type="match status" value="1"/>
</dbReference>
<evidence type="ECO:0000256" key="6">
    <source>
        <dbReference type="ARBA" id="ARBA00069114"/>
    </source>
</evidence>
<reference evidence="9" key="1">
    <citation type="submission" date="2025-08" db="UniProtKB">
        <authorList>
            <consortium name="RefSeq"/>
        </authorList>
    </citation>
    <scope>IDENTIFICATION</scope>
</reference>